<dbReference type="InParanoid" id="J8ZZE1"/>
<organism evidence="1 2">
    <name type="scientific">Edhazardia aedis (strain USNM 41457)</name>
    <name type="common">Microsporidian parasite</name>
    <dbReference type="NCBI Taxonomy" id="1003232"/>
    <lineage>
        <taxon>Eukaryota</taxon>
        <taxon>Fungi</taxon>
        <taxon>Fungi incertae sedis</taxon>
        <taxon>Microsporidia</taxon>
        <taxon>Edhazardia</taxon>
    </lineage>
</organism>
<sequence>MKDNTKDELEHSTLFSTILPCLEMMAQKMQKFTEQNIETIKSLEKKTDLEENKIDELIRLCESLDRLINFANSNKGKNSPSYPFELLKNKINEEYKMLQKLADKFEYAHFKIELLASKISKCNTLKEAVYYLKKAKSECLDLYVKVNENSRKYKSIILRHIKYELFIEQAENTILRIKNLSQLNQKK</sequence>
<evidence type="ECO:0000313" key="2">
    <source>
        <dbReference type="Proteomes" id="UP000003163"/>
    </source>
</evidence>
<protein>
    <submittedName>
        <fullName evidence="1">Uncharacterized protein</fullName>
    </submittedName>
</protein>
<proteinExistence type="predicted"/>
<dbReference type="Proteomes" id="UP000003163">
    <property type="component" value="Unassembled WGS sequence"/>
</dbReference>
<keyword evidence="2" id="KW-1185">Reference proteome</keyword>
<dbReference type="VEuPathDB" id="MicrosporidiaDB:EDEG_00819"/>
<accession>J8ZZE1</accession>
<comment type="caution">
    <text evidence="1">The sequence shown here is derived from an EMBL/GenBank/DDBJ whole genome shotgun (WGS) entry which is preliminary data.</text>
</comment>
<dbReference type="HOGENOM" id="CLU_1447651_0_0_1"/>
<dbReference type="AlphaFoldDB" id="J8ZZE1"/>
<evidence type="ECO:0000313" key="1">
    <source>
        <dbReference type="EMBL" id="EJW05038.1"/>
    </source>
</evidence>
<dbReference type="EMBL" id="AFBI03000010">
    <property type="protein sequence ID" value="EJW05038.1"/>
    <property type="molecule type" value="Genomic_DNA"/>
</dbReference>
<reference evidence="2" key="2">
    <citation type="submission" date="2015-07" db="EMBL/GenBank/DDBJ databases">
        <title>Contrasting host-pathogen interactions and genome evolution in two generalist and specialist microsporidian pathogens of mosquitoes.</title>
        <authorList>
            <consortium name="The Broad Institute Genomics Platform"/>
            <consortium name="The Broad Institute Genome Sequencing Center for Infectious Disease"/>
            <person name="Cuomo C.A."/>
            <person name="Sanscrainte N.D."/>
            <person name="Goldberg J.M."/>
            <person name="Heiman D."/>
            <person name="Young S."/>
            <person name="Zeng Q."/>
            <person name="Becnel J.J."/>
            <person name="Birren B.W."/>
        </authorList>
    </citation>
    <scope>NUCLEOTIDE SEQUENCE [LARGE SCALE GENOMIC DNA]</scope>
    <source>
        <strain evidence="2">USNM 41457</strain>
    </source>
</reference>
<name>J8ZZE1_EDHAE</name>
<gene>
    <name evidence="1" type="ORF">EDEG_00819</name>
</gene>
<reference evidence="1 2" key="1">
    <citation type="submission" date="2011-08" db="EMBL/GenBank/DDBJ databases">
        <authorList>
            <person name="Liu Z.J."/>
            <person name="Shi F.L."/>
            <person name="Lu J.Q."/>
            <person name="Li M."/>
            <person name="Wang Z.L."/>
        </authorList>
    </citation>
    <scope>NUCLEOTIDE SEQUENCE [LARGE SCALE GENOMIC DNA]</scope>
    <source>
        <strain evidence="1 2">USNM 41457</strain>
    </source>
</reference>